<gene>
    <name evidence="1" type="ORF">LCGC14_2244490</name>
</gene>
<protein>
    <submittedName>
        <fullName evidence="1">Uncharacterized protein</fullName>
    </submittedName>
</protein>
<comment type="caution">
    <text evidence="1">The sequence shown here is derived from an EMBL/GenBank/DDBJ whole genome shotgun (WGS) entry which is preliminary data.</text>
</comment>
<organism evidence="1">
    <name type="scientific">marine sediment metagenome</name>
    <dbReference type="NCBI Taxonomy" id="412755"/>
    <lineage>
        <taxon>unclassified sequences</taxon>
        <taxon>metagenomes</taxon>
        <taxon>ecological metagenomes</taxon>
    </lineage>
</organism>
<dbReference type="EMBL" id="LAZR01030464">
    <property type="protein sequence ID" value="KKL56524.1"/>
    <property type="molecule type" value="Genomic_DNA"/>
</dbReference>
<sequence>FVLGIGVTSNVGGSQYGVSTDMMVELMSSQYDHWKVIEGFEQLPDVLAEIIGGLM</sequence>
<proteinExistence type="predicted"/>
<reference evidence="1" key="1">
    <citation type="journal article" date="2015" name="Nature">
        <title>Complex archaea that bridge the gap between prokaryotes and eukaryotes.</title>
        <authorList>
            <person name="Spang A."/>
            <person name="Saw J.H."/>
            <person name="Jorgensen S.L."/>
            <person name="Zaremba-Niedzwiedzka K."/>
            <person name="Martijn J."/>
            <person name="Lind A.E."/>
            <person name="van Eijk R."/>
            <person name="Schleper C."/>
            <person name="Guy L."/>
            <person name="Ettema T.J."/>
        </authorList>
    </citation>
    <scope>NUCLEOTIDE SEQUENCE</scope>
</reference>
<name>A0A0F9D4M1_9ZZZZ</name>
<evidence type="ECO:0000313" key="1">
    <source>
        <dbReference type="EMBL" id="KKL56524.1"/>
    </source>
</evidence>
<accession>A0A0F9D4M1</accession>
<feature type="non-terminal residue" evidence="1">
    <location>
        <position position="1"/>
    </location>
</feature>
<dbReference type="AlphaFoldDB" id="A0A0F9D4M1"/>